<evidence type="ECO:0000313" key="3">
    <source>
        <dbReference type="EMBL" id="RMX84046.1"/>
    </source>
</evidence>
<dbReference type="AlphaFoldDB" id="A0A3M6X0T7"/>
<comment type="caution">
    <text evidence="3">The sequence shown here is derived from an EMBL/GenBank/DDBJ whole genome shotgun (WGS) entry which is preliminary data.</text>
</comment>
<feature type="compositionally biased region" description="Basic and acidic residues" evidence="1">
    <location>
        <begin position="43"/>
        <end position="53"/>
    </location>
</feature>
<gene>
    <name evidence="3" type="ORF">D0869_04861</name>
</gene>
<sequence>MASWLFGWGKGKQKQKAYLGDGDSGFHHVSEPSQDHGSFALNEARERPEEADRGASRIVRIPSRQYQSLPQFARGLKGFDLSSDSKDCQGRRCIDIETAIATDENDTTTFRPVIQAGNSSETTHLIYDAEMVWMEAKQGARDCMIFTKTFDLTRGEKQTKVYFPHELTTEVEVEHWISGFRFSTEDEEEEPHECDCWETHLNPKGFMAHASGSKTLERLDVTWIVYKKGKKKVASGTFGTQDIEDREEGEAENTGRIEFPQGQFFSTPTVLVGISQFETAGGRDLRLHVHAGGVSNTGFTWRLDTWGEDARGTLQSAEGTWIALGFGQ</sequence>
<accession>A0A3M6X0T7</accession>
<feature type="compositionally biased region" description="Basic and acidic residues" evidence="1">
    <location>
        <begin position="24"/>
        <end position="34"/>
    </location>
</feature>
<feature type="domain" description="H-type lectin" evidence="2">
    <location>
        <begin position="256"/>
        <end position="323"/>
    </location>
</feature>
<proteinExistence type="predicted"/>
<dbReference type="GO" id="GO:0030246">
    <property type="term" value="F:carbohydrate binding"/>
    <property type="evidence" value="ECO:0007669"/>
    <property type="project" value="InterPro"/>
</dbReference>
<dbReference type="Pfam" id="PF09458">
    <property type="entry name" value="H_lectin"/>
    <property type="match status" value="1"/>
</dbReference>
<reference evidence="3 4" key="1">
    <citation type="journal article" date="2018" name="BMC Genomics">
        <title>Genomic evidence for intraspecific hybridization in a clonal and extremely halotolerant yeast.</title>
        <authorList>
            <person name="Gostincar C."/>
            <person name="Stajich J.E."/>
            <person name="Zupancic J."/>
            <person name="Zalar P."/>
            <person name="Gunde-Cimerman N."/>
        </authorList>
    </citation>
    <scope>NUCLEOTIDE SEQUENCE [LARGE SCALE GENOMIC DNA]</scope>
    <source>
        <strain evidence="3 4">EXF-6656</strain>
    </source>
</reference>
<dbReference type="GO" id="GO:0007155">
    <property type="term" value="P:cell adhesion"/>
    <property type="evidence" value="ECO:0007669"/>
    <property type="project" value="InterPro"/>
</dbReference>
<dbReference type="InterPro" id="IPR037221">
    <property type="entry name" value="H-type_lectin_dom_sf"/>
</dbReference>
<evidence type="ECO:0000256" key="1">
    <source>
        <dbReference type="SAM" id="MobiDB-lite"/>
    </source>
</evidence>
<dbReference type="OrthoDB" id="291007at2759"/>
<dbReference type="SUPFAM" id="SSF141086">
    <property type="entry name" value="Agglutinin HPA-like"/>
    <property type="match status" value="1"/>
</dbReference>
<evidence type="ECO:0000313" key="4">
    <source>
        <dbReference type="Proteomes" id="UP000281245"/>
    </source>
</evidence>
<name>A0A3M6X0T7_HORWE</name>
<dbReference type="Proteomes" id="UP000281245">
    <property type="component" value="Unassembled WGS sequence"/>
</dbReference>
<evidence type="ECO:0000259" key="2">
    <source>
        <dbReference type="Pfam" id="PF09458"/>
    </source>
</evidence>
<dbReference type="InterPro" id="IPR019019">
    <property type="entry name" value="H-type_lectin_domain"/>
</dbReference>
<protein>
    <recommendedName>
        <fullName evidence="2">H-type lectin domain-containing protein</fullName>
    </recommendedName>
</protein>
<dbReference type="EMBL" id="QWIJ01000308">
    <property type="protein sequence ID" value="RMX84046.1"/>
    <property type="molecule type" value="Genomic_DNA"/>
</dbReference>
<dbReference type="Gene3D" id="2.60.40.2080">
    <property type="match status" value="1"/>
</dbReference>
<organism evidence="3 4">
    <name type="scientific">Hortaea werneckii</name>
    <name type="common">Black yeast</name>
    <name type="synonym">Cladosporium werneckii</name>
    <dbReference type="NCBI Taxonomy" id="91943"/>
    <lineage>
        <taxon>Eukaryota</taxon>
        <taxon>Fungi</taxon>
        <taxon>Dikarya</taxon>
        <taxon>Ascomycota</taxon>
        <taxon>Pezizomycotina</taxon>
        <taxon>Dothideomycetes</taxon>
        <taxon>Dothideomycetidae</taxon>
        <taxon>Mycosphaerellales</taxon>
        <taxon>Teratosphaeriaceae</taxon>
        <taxon>Hortaea</taxon>
    </lineage>
</organism>
<feature type="region of interest" description="Disordered" evidence="1">
    <location>
        <begin position="1"/>
        <end position="53"/>
    </location>
</feature>